<name>A0A3S5EII6_MYCCI</name>
<dbReference type="InterPro" id="IPR045730">
    <property type="entry name" value="DUF6084"/>
</dbReference>
<dbReference type="EMBL" id="LR134355">
    <property type="protein sequence ID" value="VEG48919.1"/>
    <property type="molecule type" value="Genomic_DNA"/>
</dbReference>
<organism evidence="1 2">
    <name type="scientific">Mycolicibacterium chitae</name>
    <name type="common">Mycobacterium chitae</name>
    <dbReference type="NCBI Taxonomy" id="1792"/>
    <lineage>
        <taxon>Bacteria</taxon>
        <taxon>Bacillati</taxon>
        <taxon>Actinomycetota</taxon>
        <taxon>Actinomycetes</taxon>
        <taxon>Mycobacteriales</taxon>
        <taxon>Mycobacteriaceae</taxon>
        <taxon>Mycolicibacterium</taxon>
    </lineage>
</organism>
<sequence>MSDLTFTVVNVEPEPYAATPVLAAHIAVSARTEDPVHAIALRCQVRIEPLRRGYSDAEAAGLLDLFGPRSRWARTQQTFLWQQAATMVPGFTGTATVDLPLECTYDFEVSASKYLHALRDGSLPLQFLFSGTVFRKGANGLWVQQVPWDRDARYDLPVSVWRELIDTHYPSLGWVRLSHDTIAALAAYRSRRGLLGLDDALASLLPLPEDVP</sequence>
<dbReference type="OrthoDB" id="115056at2"/>
<proteinExistence type="predicted"/>
<dbReference type="Proteomes" id="UP000282551">
    <property type="component" value="Chromosome"/>
</dbReference>
<keyword evidence="2" id="KW-1185">Reference proteome</keyword>
<evidence type="ECO:0000313" key="2">
    <source>
        <dbReference type="Proteomes" id="UP000282551"/>
    </source>
</evidence>
<protein>
    <submittedName>
        <fullName evidence="1">Uncharacterized protein</fullName>
    </submittedName>
</protein>
<accession>A0A3S5EII6</accession>
<gene>
    <name evidence="1" type="ORF">NCTC10485_03221</name>
</gene>
<dbReference type="RefSeq" id="WP_126334652.1">
    <property type="nucleotide sequence ID" value="NZ_AP022604.1"/>
</dbReference>
<dbReference type="Pfam" id="PF19562">
    <property type="entry name" value="DUF6084"/>
    <property type="match status" value="1"/>
</dbReference>
<evidence type="ECO:0000313" key="1">
    <source>
        <dbReference type="EMBL" id="VEG48919.1"/>
    </source>
</evidence>
<dbReference type="AlphaFoldDB" id="A0A3S5EII6"/>
<reference evidence="1 2" key="1">
    <citation type="submission" date="2018-12" db="EMBL/GenBank/DDBJ databases">
        <authorList>
            <consortium name="Pathogen Informatics"/>
        </authorList>
    </citation>
    <scope>NUCLEOTIDE SEQUENCE [LARGE SCALE GENOMIC DNA]</scope>
    <source>
        <strain evidence="1 2">NCTC10485</strain>
    </source>
</reference>